<evidence type="ECO:0000313" key="2">
    <source>
        <dbReference type="Proteomes" id="UP000694864"/>
    </source>
</evidence>
<proteinExistence type="predicted"/>
<name>A0ABM0VC65_CAMSA</name>
<protein>
    <submittedName>
        <fullName evidence="3">Probable disease resistance protein RPP1</fullName>
    </submittedName>
</protein>
<evidence type="ECO:0000256" key="1">
    <source>
        <dbReference type="SAM" id="MobiDB-lite"/>
    </source>
</evidence>
<gene>
    <name evidence="3" type="primary">LOC104735848</name>
</gene>
<keyword evidence="2" id="KW-1185">Reference proteome</keyword>
<evidence type="ECO:0000313" key="3">
    <source>
        <dbReference type="RefSeq" id="XP_010454015.1"/>
    </source>
</evidence>
<feature type="region of interest" description="Disordered" evidence="1">
    <location>
        <begin position="79"/>
        <end position="101"/>
    </location>
</feature>
<reference evidence="3" key="2">
    <citation type="submission" date="2025-08" db="UniProtKB">
        <authorList>
            <consortium name="RefSeq"/>
        </authorList>
    </citation>
    <scope>IDENTIFICATION</scope>
    <source>
        <tissue evidence="3">Leaf</tissue>
    </source>
</reference>
<dbReference type="SUPFAM" id="SSF52540">
    <property type="entry name" value="P-loop containing nucleoside triphosphate hydrolases"/>
    <property type="match status" value="1"/>
</dbReference>
<accession>A0ABM0VC65</accession>
<dbReference type="InterPro" id="IPR027417">
    <property type="entry name" value="P-loop_NTPase"/>
</dbReference>
<dbReference type="Proteomes" id="UP000694864">
    <property type="component" value="Chromosome 13"/>
</dbReference>
<organism evidence="2 3">
    <name type="scientific">Camelina sativa</name>
    <name type="common">False flax</name>
    <name type="synonym">Myagrum sativum</name>
    <dbReference type="NCBI Taxonomy" id="90675"/>
    <lineage>
        <taxon>Eukaryota</taxon>
        <taxon>Viridiplantae</taxon>
        <taxon>Streptophyta</taxon>
        <taxon>Embryophyta</taxon>
        <taxon>Tracheophyta</taxon>
        <taxon>Spermatophyta</taxon>
        <taxon>Magnoliopsida</taxon>
        <taxon>eudicotyledons</taxon>
        <taxon>Gunneridae</taxon>
        <taxon>Pentapetalae</taxon>
        <taxon>rosids</taxon>
        <taxon>malvids</taxon>
        <taxon>Brassicales</taxon>
        <taxon>Brassicaceae</taxon>
        <taxon>Camelineae</taxon>
        <taxon>Camelina</taxon>
    </lineage>
</organism>
<reference evidence="2" key="1">
    <citation type="journal article" date="2014" name="Nat. Commun.">
        <title>The emerging biofuel crop Camelina sativa retains a highly undifferentiated hexaploid genome structure.</title>
        <authorList>
            <person name="Kagale S."/>
            <person name="Koh C."/>
            <person name="Nixon J."/>
            <person name="Bollina V."/>
            <person name="Clarke W.E."/>
            <person name="Tuteja R."/>
            <person name="Spillane C."/>
            <person name="Robinson S.J."/>
            <person name="Links M.G."/>
            <person name="Clarke C."/>
            <person name="Higgins E.E."/>
            <person name="Huebert T."/>
            <person name="Sharpe A.G."/>
            <person name="Parkin I.A."/>
        </authorList>
    </citation>
    <scope>NUCLEOTIDE SEQUENCE [LARGE SCALE GENOMIC DNA]</scope>
    <source>
        <strain evidence="2">cv. DH55</strain>
    </source>
</reference>
<sequence length="151" mass="16558">MHQRVLLVLNPVSSVELQGLRNLIQRLSFGSKVIVTNEILSTLKNNGIEQIYKVTYPSSEEALQIFSYSAFGQSSPPEVLDLQRRSKSEQGSSSTDSGGVVLSLRCSYGSGKRRRRSGVRAPGLRTPVGYRRSFSAPPFQRLAVTIAEAEG</sequence>
<dbReference type="GeneID" id="104735848"/>
<dbReference type="RefSeq" id="XP_010454015.1">
    <property type="nucleotide sequence ID" value="XM_010455713.1"/>
</dbReference>